<reference evidence="4 5" key="1">
    <citation type="submission" date="2021-03" db="EMBL/GenBank/DDBJ databases">
        <title>Genomic Encyclopedia of Type Strains, Phase IV (KMG-IV): sequencing the most valuable type-strain genomes for metagenomic binning, comparative biology and taxonomic classification.</title>
        <authorList>
            <person name="Goeker M."/>
        </authorList>
    </citation>
    <scope>NUCLEOTIDE SEQUENCE [LARGE SCALE GENOMIC DNA]</scope>
    <source>
        <strain evidence="4 5">DSM 6139</strain>
    </source>
</reference>
<dbReference type="SMART" id="SM00490">
    <property type="entry name" value="HELICc"/>
    <property type="match status" value="1"/>
</dbReference>
<comment type="caution">
    <text evidence="4">The sequence shown here is derived from an EMBL/GenBank/DDBJ whole genome shotgun (WGS) entry which is preliminary data.</text>
</comment>
<accession>A0ABS4G6U4</accession>
<sequence>MGCGKTITTIAVLGRAYLNNKIKRALIIAPKSIVGVWQEECVKFSSIPYLLRILTGSSLQKVQQLKTIFGAGLQVAVVNYDSVPLIEDELLKWSPDFIIADESTRIKNPGAKTSKAVHRIARKCRYRMILTGSPVTRNPLDLYSQYKMLDESIFGSSFYAFKNRYATLGTFHQPVAYKNMPELIEKAHSIAYRVTKADALDLPETIDEIHPITLEPKSLRQYREFVKDSYLELSKGEVTATNILTRILRLQQMTGGFIRADDETERYEQVSSAKLEALEDILDSVLESGEKLVVMARFIPEIEQIKKLFENRMVGHATIHGSTRDRAEEIRRFQEDPECRVFLGQIQTASMGITLTAASNCVFYSLSYNYADYIQAKARIHRIGQKSKCVYIHLIAKGTIDETVLTALQKKEDIAHSIVDNWKNIIT</sequence>
<dbReference type="InterPro" id="IPR038718">
    <property type="entry name" value="SNF2-like_sf"/>
</dbReference>
<dbReference type="PROSITE" id="PS51192">
    <property type="entry name" value="HELICASE_ATP_BIND_1"/>
    <property type="match status" value="1"/>
</dbReference>
<protein>
    <submittedName>
        <fullName evidence="4">SNF2 family DNA or RNA helicase</fullName>
    </submittedName>
</protein>
<dbReference type="Pfam" id="PF00271">
    <property type="entry name" value="Helicase_C"/>
    <property type="match status" value="1"/>
</dbReference>
<dbReference type="InterPro" id="IPR049730">
    <property type="entry name" value="SNF2/RAD54-like_C"/>
</dbReference>
<feature type="domain" description="Helicase ATP-binding" evidence="2">
    <location>
        <begin position="1"/>
        <end position="152"/>
    </location>
</feature>
<dbReference type="InterPro" id="IPR000330">
    <property type="entry name" value="SNF2_N"/>
</dbReference>
<keyword evidence="4" id="KW-0347">Helicase</keyword>
<dbReference type="Proteomes" id="UP001519271">
    <property type="component" value="Unassembled WGS sequence"/>
</dbReference>
<name>A0ABS4G6U4_9CLOT</name>
<proteinExistence type="predicted"/>
<dbReference type="CDD" id="cd18793">
    <property type="entry name" value="SF2_C_SNF"/>
    <property type="match status" value="1"/>
</dbReference>
<evidence type="ECO:0000256" key="1">
    <source>
        <dbReference type="ARBA" id="ARBA00022801"/>
    </source>
</evidence>
<dbReference type="GO" id="GO:0004386">
    <property type="term" value="F:helicase activity"/>
    <property type="evidence" value="ECO:0007669"/>
    <property type="project" value="UniProtKB-KW"/>
</dbReference>
<dbReference type="PROSITE" id="PS51194">
    <property type="entry name" value="HELICASE_CTER"/>
    <property type="match status" value="1"/>
</dbReference>
<evidence type="ECO:0000259" key="3">
    <source>
        <dbReference type="PROSITE" id="PS51194"/>
    </source>
</evidence>
<keyword evidence="4" id="KW-0547">Nucleotide-binding</keyword>
<gene>
    <name evidence="4" type="ORF">J2Z34_002803</name>
</gene>
<keyword evidence="4" id="KW-0067">ATP-binding</keyword>
<keyword evidence="1" id="KW-0378">Hydrolase</keyword>
<dbReference type="Gene3D" id="3.40.50.10810">
    <property type="entry name" value="Tandem AAA-ATPase domain"/>
    <property type="match status" value="1"/>
</dbReference>
<evidence type="ECO:0000313" key="5">
    <source>
        <dbReference type="Proteomes" id="UP001519271"/>
    </source>
</evidence>
<evidence type="ECO:0000313" key="4">
    <source>
        <dbReference type="EMBL" id="MBP1920292.1"/>
    </source>
</evidence>
<keyword evidence="5" id="KW-1185">Reference proteome</keyword>
<feature type="domain" description="Helicase C-terminal" evidence="3">
    <location>
        <begin position="277"/>
        <end position="426"/>
    </location>
</feature>
<dbReference type="RefSeq" id="WP_209460467.1">
    <property type="nucleotide sequence ID" value="NZ_JAGGKC010000027.1"/>
</dbReference>
<evidence type="ECO:0000259" key="2">
    <source>
        <dbReference type="PROSITE" id="PS51192"/>
    </source>
</evidence>
<dbReference type="InterPro" id="IPR027417">
    <property type="entry name" value="P-loop_NTPase"/>
</dbReference>
<dbReference type="PANTHER" id="PTHR45766">
    <property type="entry name" value="DNA ANNEALING HELICASE AND ENDONUCLEASE ZRANB3 FAMILY MEMBER"/>
    <property type="match status" value="1"/>
</dbReference>
<dbReference type="InterPro" id="IPR001650">
    <property type="entry name" value="Helicase_C-like"/>
</dbReference>
<dbReference type="PANTHER" id="PTHR45766:SF6">
    <property type="entry name" value="SWI_SNF-RELATED MATRIX-ASSOCIATED ACTIN-DEPENDENT REGULATOR OF CHROMATIN SUBFAMILY A-LIKE PROTEIN 1"/>
    <property type="match status" value="1"/>
</dbReference>
<dbReference type="InterPro" id="IPR014001">
    <property type="entry name" value="Helicase_ATP-bd"/>
</dbReference>
<dbReference type="Gene3D" id="3.40.50.300">
    <property type="entry name" value="P-loop containing nucleotide triphosphate hydrolases"/>
    <property type="match status" value="1"/>
</dbReference>
<dbReference type="EMBL" id="JAGGKC010000027">
    <property type="protein sequence ID" value="MBP1920292.1"/>
    <property type="molecule type" value="Genomic_DNA"/>
</dbReference>
<dbReference type="SUPFAM" id="SSF52540">
    <property type="entry name" value="P-loop containing nucleoside triphosphate hydrolases"/>
    <property type="match status" value="2"/>
</dbReference>
<organism evidence="4 5">
    <name type="scientific">Youngiibacter multivorans</name>
    <dbReference type="NCBI Taxonomy" id="937251"/>
    <lineage>
        <taxon>Bacteria</taxon>
        <taxon>Bacillati</taxon>
        <taxon>Bacillota</taxon>
        <taxon>Clostridia</taxon>
        <taxon>Eubacteriales</taxon>
        <taxon>Clostridiaceae</taxon>
        <taxon>Youngiibacter</taxon>
    </lineage>
</organism>
<dbReference type="Pfam" id="PF00176">
    <property type="entry name" value="SNF2-rel_dom"/>
    <property type="match status" value="1"/>
</dbReference>